<feature type="compositionally biased region" description="Basic and acidic residues" evidence="2">
    <location>
        <begin position="121"/>
        <end position="130"/>
    </location>
</feature>
<gene>
    <name evidence="3" type="ORF">ADEAN_000600600</name>
</gene>
<evidence type="ECO:0000256" key="1">
    <source>
        <dbReference type="ARBA" id="ARBA00009078"/>
    </source>
</evidence>
<dbReference type="VEuPathDB" id="TriTrypDB:ADEAN_000600600"/>
<keyword evidence="4" id="KW-1185">Reference proteome</keyword>
<dbReference type="GO" id="GO:0005634">
    <property type="term" value="C:nucleus"/>
    <property type="evidence" value="ECO:0007669"/>
    <property type="project" value="TreeGrafter"/>
</dbReference>
<feature type="region of interest" description="Disordered" evidence="2">
    <location>
        <begin position="1"/>
        <end position="21"/>
    </location>
</feature>
<dbReference type="GO" id="GO:0000056">
    <property type="term" value="P:ribosomal small subunit export from nucleus"/>
    <property type="evidence" value="ECO:0007669"/>
    <property type="project" value="TreeGrafter"/>
</dbReference>
<evidence type="ECO:0000256" key="2">
    <source>
        <dbReference type="SAM" id="MobiDB-lite"/>
    </source>
</evidence>
<protein>
    <recommendedName>
        <fullName evidence="5">Protein LTV1 homolog</fullName>
    </recommendedName>
</protein>
<feature type="region of interest" description="Disordered" evidence="2">
    <location>
        <begin position="384"/>
        <end position="482"/>
    </location>
</feature>
<comment type="similarity">
    <text evidence="1">Belongs to the LTV1 family.</text>
</comment>
<dbReference type="OrthoDB" id="5852896at2759"/>
<feature type="compositionally biased region" description="Basic residues" evidence="2">
    <location>
        <begin position="392"/>
        <end position="403"/>
    </location>
</feature>
<organism evidence="3 4">
    <name type="scientific">Angomonas deanei</name>
    <dbReference type="NCBI Taxonomy" id="59799"/>
    <lineage>
        <taxon>Eukaryota</taxon>
        <taxon>Discoba</taxon>
        <taxon>Euglenozoa</taxon>
        <taxon>Kinetoplastea</taxon>
        <taxon>Metakinetoplastina</taxon>
        <taxon>Trypanosomatida</taxon>
        <taxon>Trypanosomatidae</taxon>
        <taxon>Strigomonadinae</taxon>
        <taxon>Angomonas</taxon>
    </lineage>
</organism>
<dbReference type="PANTHER" id="PTHR21531">
    <property type="entry name" value="LOW-TEMPERATURE VIABILITY PROTEIN LTV1-RELATED"/>
    <property type="match status" value="1"/>
</dbReference>
<proteinExistence type="inferred from homology"/>
<sequence>MESEEEDNHNHNHNHIPPMVSKEDVLFDQLFGESEETEITDDFLKQLISGVGLQNNNNENNNNENEDEDDFYDEEEYENNDDGDFLGDTELWDLLTPEEREAIQNSSLRGTKRRHNSHNNNEFEKDYPSHDATDYGVLEKQFEECFKEFDYDETINSVENENDPRTQGPLPVSKYYAALEEYIVSRAGVNVHSLELNKNKGFYNQIKNLEYKEGLYFDYNNNNNNENTEEENGYYLTTVAPKKDENFAKEFYQETEKIKNFAKKRILMKEKIIEKLRAQGDKTEEEIDAVVEHFLRTYSFVNNNNENNNNNNNNENNEMRFNYYQYMQDMEERYRKNKNYLYEEEETEKDEILRKINQKIKKMEEPRMDCETAISYASTYYNQPNVLTAPPRKNKPHKNKKMQQHSEKDTHSDEEEEEGRYTQQVLVVQRPKEETKEERKQRQKAVKEFQRERRKQKSDLKNAYSAMEKEEVTRQRRAQNEKTDRSFFEKKNKIYLYFVLIFFFYVN</sequence>
<dbReference type="InterPro" id="IPR007307">
    <property type="entry name" value="Ltv1"/>
</dbReference>
<feature type="compositionally biased region" description="Acidic residues" evidence="2">
    <location>
        <begin position="64"/>
        <end position="79"/>
    </location>
</feature>
<feature type="region of interest" description="Disordered" evidence="2">
    <location>
        <begin position="53"/>
        <end position="79"/>
    </location>
</feature>
<accession>A0A7G2CHI1</accession>
<reference evidence="3 4" key="1">
    <citation type="submission" date="2020-08" db="EMBL/GenBank/DDBJ databases">
        <authorList>
            <person name="Newling K."/>
            <person name="Davey J."/>
            <person name="Forrester S."/>
        </authorList>
    </citation>
    <scope>NUCLEOTIDE SEQUENCE [LARGE SCALE GENOMIC DNA]</scope>
    <source>
        <strain evidence="4">Crithidia deanei Carvalho (ATCC PRA-265)</strain>
    </source>
</reference>
<evidence type="ECO:0000313" key="4">
    <source>
        <dbReference type="Proteomes" id="UP000515908"/>
    </source>
</evidence>
<dbReference type="PANTHER" id="PTHR21531:SF0">
    <property type="entry name" value="PROTEIN LTV1 HOMOLOG"/>
    <property type="match status" value="1"/>
</dbReference>
<dbReference type="Proteomes" id="UP000515908">
    <property type="component" value="Chromosome 11"/>
</dbReference>
<evidence type="ECO:0008006" key="5">
    <source>
        <dbReference type="Google" id="ProtNLM"/>
    </source>
</evidence>
<feature type="compositionally biased region" description="Basic and acidic residues" evidence="2">
    <location>
        <begin position="430"/>
        <end position="451"/>
    </location>
</feature>
<dbReference type="GO" id="GO:0030688">
    <property type="term" value="C:preribosome, small subunit precursor"/>
    <property type="evidence" value="ECO:0007669"/>
    <property type="project" value="TreeGrafter"/>
</dbReference>
<dbReference type="GO" id="GO:0042274">
    <property type="term" value="P:ribosomal small subunit biogenesis"/>
    <property type="evidence" value="ECO:0007669"/>
    <property type="project" value="InterPro"/>
</dbReference>
<feature type="compositionally biased region" description="Basic and acidic residues" evidence="2">
    <location>
        <begin position="467"/>
        <end position="482"/>
    </location>
</feature>
<name>A0A7G2CHI1_9TRYP</name>
<dbReference type="GO" id="GO:0005829">
    <property type="term" value="C:cytosol"/>
    <property type="evidence" value="ECO:0007669"/>
    <property type="project" value="TreeGrafter"/>
</dbReference>
<evidence type="ECO:0000313" key="3">
    <source>
        <dbReference type="EMBL" id="CAD2218517.1"/>
    </source>
</evidence>
<dbReference type="AlphaFoldDB" id="A0A7G2CHI1"/>
<dbReference type="EMBL" id="LR877155">
    <property type="protein sequence ID" value="CAD2218517.1"/>
    <property type="molecule type" value="Genomic_DNA"/>
</dbReference>
<feature type="region of interest" description="Disordered" evidence="2">
    <location>
        <begin position="104"/>
        <end position="130"/>
    </location>
</feature>